<dbReference type="FunFam" id="1.10.287.90:FF:000001">
    <property type="entry name" value="Cytochrome c oxidase subunit 2"/>
    <property type="match status" value="1"/>
</dbReference>
<dbReference type="SUPFAM" id="SSF81464">
    <property type="entry name" value="Cytochrome c oxidase subunit II-like, transmembrane region"/>
    <property type="match status" value="1"/>
</dbReference>
<evidence type="ECO:0000256" key="16">
    <source>
        <dbReference type="ARBA" id="ARBA00023136"/>
    </source>
</evidence>
<evidence type="ECO:0000256" key="4">
    <source>
        <dbReference type="ARBA" id="ARBA00015946"/>
    </source>
</evidence>
<dbReference type="CDD" id="cd13912">
    <property type="entry name" value="CcO_II_C"/>
    <property type="match status" value="1"/>
</dbReference>
<evidence type="ECO:0000256" key="12">
    <source>
        <dbReference type="ARBA" id="ARBA00022982"/>
    </source>
</evidence>
<evidence type="ECO:0000256" key="19">
    <source>
        <dbReference type="SAM" id="Phobius"/>
    </source>
</evidence>
<comment type="similarity">
    <text evidence="2 18">Belongs to the cytochrome c oxidase subunit 2 family.</text>
</comment>
<keyword evidence="13 19" id="KW-1133">Transmembrane helix</keyword>
<dbReference type="InterPro" id="IPR036257">
    <property type="entry name" value="Cyt_c_oxidase_su2_TM_sf"/>
</dbReference>
<keyword evidence="6 18" id="KW-0679">Respiratory chain</keyword>
<dbReference type="PANTHER" id="PTHR22888:SF9">
    <property type="entry name" value="CYTOCHROME C OXIDASE SUBUNIT 2"/>
    <property type="match status" value="1"/>
</dbReference>
<evidence type="ECO:0000256" key="17">
    <source>
        <dbReference type="ARBA" id="ARBA00049512"/>
    </source>
</evidence>
<dbReference type="AlphaFoldDB" id="A0A1S5RS81"/>
<dbReference type="PROSITE" id="PS00078">
    <property type="entry name" value="COX2"/>
    <property type="match status" value="1"/>
</dbReference>
<dbReference type="InterPro" id="IPR034210">
    <property type="entry name" value="CcO_II_C"/>
</dbReference>
<keyword evidence="11" id="KW-1278">Translocase</keyword>
<dbReference type="InterPro" id="IPR014222">
    <property type="entry name" value="Cyt_c_oxidase_su2"/>
</dbReference>
<accession>A0A1S5RS81</accession>
<evidence type="ECO:0000256" key="3">
    <source>
        <dbReference type="ARBA" id="ARBA00011164"/>
    </source>
</evidence>
<keyword evidence="7 18" id="KW-0812">Transmembrane</keyword>
<dbReference type="InterPro" id="IPR008972">
    <property type="entry name" value="Cupredoxin"/>
</dbReference>
<evidence type="ECO:0000256" key="14">
    <source>
        <dbReference type="ARBA" id="ARBA00023008"/>
    </source>
</evidence>
<comment type="function">
    <text evidence="18">Component of the cytochrome c oxidase, the last enzyme in the mitochondrial electron transport chain which drives oxidative phosphorylation. The respiratory chain contains 3 multisubunit complexes succinate dehydrogenase (complex II, CII), ubiquinol-cytochrome c oxidoreductase (cytochrome b-c1 complex, complex III, CIII) and cytochrome c oxidase (complex IV, CIV), that cooperate to transfer electrons derived from NADH and succinate to molecular oxygen, creating an electrochemical gradient over the inner membrane that drives transmembrane transport and the ATP synthase. Cytochrome c oxidase is the component of the respiratory chain that catalyzes the reduction of oxygen to water. Electrons originating from reduced cytochrome c in the intermembrane space (IMS) are transferred via the dinuclear copper A center (CU(A)) of subunit 2 and heme A of subunit 1 to the active site in subunit 1, a binuclear center (BNC) formed by heme A3 and copper B (CU(B)). The BNC reduces molecular oxygen to 2 water molecules using 4 electrons from cytochrome c in the IMS and 4 protons from the mitochondrial matrix.</text>
</comment>
<dbReference type="PRINTS" id="PR01166">
    <property type="entry name" value="CYCOXIDASEII"/>
</dbReference>
<dbReference type="GO" id="GO:0042773">
    <property type="term" value="P:ATP synthesis coupled electron transport"/>
    <property type="evidence" value="ECO:0007669"/>
    <property type="project" value="TreeGrafter"/>
</dbReference>
<evidence type="ECO:0000313" key="22">
    <source>
        <dbReference type="EMBL" id="AOR87162.1"/>
    </source>
</evidence>
<evidence type="ECO:0000256" key="9">
    <source>
        <dbReference type="ARBA" id="ARBA00022792"/>
    </source>
</evidence>
<feature type="transmembrane region" description="Helical" evidence="19">
    <location>
        <begin position="63"/>
        <end position="87"/>
    </location>
</feature>
<evidence type="ECO:0000256" key="2">
    <source>
        <dbReference type="ARBA" id="ARBA00007866"/>
    </source>
</evidence>
<sequence length="225" mass="25419">MATWGDLLFQDSVSPLMEQLIFFHDHALLILLLITSLVIYVIYVLATNMMLNRFLLEGQEIEMVWTVFPAVILVFIAFPSLRLLYLLDEVSSSALTLKVLGHQWYWSYEYSDFGQLEFDSYMKVDDSGGDFRLLDVDNRVVLPAGCMIRSLISSVDVIHSWAVPGLGVKLDAVPGRLNQSSFFFERGGLWYGQCSEICGANHSFMPIVVESVTVSGFLDWLKAVL</sequence>
<evidence type="ECO:0000256" key="1">
    <source>
        <dbReference type="ARBA" id="ARBA00004448"/>
    </source>
</evidence>
<keyword evidence="16 18" id="KW-0472">Membrane</keyword>
<gene>
    <name evidence="22" type="primary">COII</name>
</gene>
<comment type="catalytic activity">
    <reaction evidence="17">
        <text>4 Fe(II)-[cytochrome c] + O2 + 8 H(+)(in) = 4 Fe(III)-[cytochrome c] + 2 H2O + 4 H(+)(out)</text>
        <dbReference type="Rhea" id="RHEA:11436"/>
        <dbReference type="Rhea" id="RHEA-COMP:10350"/>
        <dbReference type="Rhea" id="RHEA-COMP:14399"/>
        <dbReference type="ChEBI" id="CHEBI:15377"/>
        <dbReference type="ChEBI" id="CHEBI:15378"/>
        <dbReference type="ChEBI" id="CHEBI:15379"/>
        <dbReference type="ChEBI" id="CHEBI:29033"/>
        <dbReference type="ChEBI" id="CHEBI:29034"/>
        <dbReference type="EC" id="7.1.1.9"/>
    </reaction>
    <physiologicalReaction direction="left-to-right" evidence="17">
        <dbReference type="Rhea" id="RHEA:11437"/>
    </physiologicalReaction>
</comment>
<keyword evidence="5 18" id="KW-0813">Transport</keyword>
<dbReference type="Pfam" id="PF00116">
    <property type="entry name" value="COX2"/>
    <property type="match status" value="1"/>
</dbReference>
<keyword evidence="14 18" id="KW-0186">Copper</keyword>
<organism evidence="22">
    <name type="scientific">Asiomorpha coarctata</name>
    <dbReference type="NCBI Taxonomy" id="1904351"/>
    <lineage>
        <taxon>Eukaryota</taxon>
        <taxon>Metazoa</taxon>
        <taxon>Ecdysozoa</taxon>
        <taxon>Arthropoda</taxon>
        <taxon>Myriapoda</taxon>
        <taxon>Diplopoda</taxon>
        <taxon>Helminthomorpha</taxon>
        <taxon>Polydesmida</taxon>
        <taxon>Paradoxosomatidae</taxon>
        <taxon>Asiomorpha</taxon>
    </lineage>
</organism>
<geneLocation type="mitochondrion" evidence="22"/>
<keyword evidence="15 18" id="KW-0496">Mitochondrion</keyword>
<dbReference type="InterPro" id="IPR011759">
    <property type="entry name" value="Cyt_c_oxidase_su2_TM_dom"/>
</dbReference>
<protein>
    <recommendedName>
        <fullName evidence="4 18">Cytochrome c oxidase subunit 2</fullName>
    </recommendedName>
</protein>
<keyword evidence="10" id="KW-0460">Magnesium</keyword>
<comment type="cofactor">
    <cofactor evidence="18">
        <name>Cu cation</name>
        <dbReference type="ChEBI" id="CHEBI:23378"/>
    </cofactor>
    <text evidence="18">Binds a copper A center.</text>
</comment>
<dbReference type="InterPro" id="IPR045187">
    <property type="entry name" value="CcO_II"/>
</dbReference>
<comment type="subunit">
    <text evidence="3">Component of the cytochrome c oxidase (complex IV, CIV), a multisubunit enzyme composed of a catalytic core of 3 subunits and several supernumerary subunits. The complex exists as a monomer or a dimer and forms supercomplexes (SCs) in the inner mitochondrial membrane with ubiquinol-cytochrome c oxidoreductase (cytochrome b-c1 complex, complex III, CIII).</text>
</comment>
<keyword evidence="12 18" id="KW-0249">Electron transport</keyword>
<dbReference type="GO" id="GO:0004129">
    <property type="term" value="F:cytochrome-c oxidase activity"/>
    <property type="evidence" value="ECO:0007669"/>
    <property type="project" value="UniProtKB-EC"/>
</dbReference>
<feature type="transmembrane region" description="Helical" evidence="19">
    <location>
        <begin position="27"/>
        <end position="51"/>
    </location>
</feature>
<proteinExistence type="inferred from homology"/>
<dbReference type="PANTHER" id="PTHR22888">
    <property type="entry name" value="CYTOCHROME C OXIDASE, SUBUNIT II"/>
    <property type="match status" value="1"/>
</dbReference>
<dbReference type="EMBL" id="KU721885">
    <property type="protein sequence ID" value="AOR87162.1"/>
    <property type="molecule type" value="Genomic_DNA"/>
</dbReference>
<dbReference type="GO" id="GO:0005743">
    <property type="term" value="C:mitochondrial inner membrane"/>
    <property type="evidence" value="ECO:0007669"/>
    <property type="project" value="UniProtKB-SubCell"/>
</dbReference>
<feature type="domain" description="Cytochrome oxidase subunit II copper A binding" evidence="20">
    <location>
        <begin position="92"/>
        <end position="223"/>
    </location>
</feature>
<dbReference type="Gene3D" id="1.10.287.90">
    <property type="match status" value="1"/>
</dbReference>
<evidence type="ECO:0000256" key="18">
    <source>
        <dbReference type="RuleBase" id="RU000457"/>
    </source>
</evidence>
<dbReference type="PROSITE" id="PS50857">
    <property type="entry name" value="COX2_CUA"/>
    <property type="match status" value="1"/>
</dbReference>
<evidence type="ECO:0000256" key="6">
    <source>
        <dbReference type="ARBA" id="ARBA00022660"/>
    </source>
</evidence>
<comment type="subcellular location">
    <subcellularLocation>
        <location evidence="1 18">Mitochondrion inner membrane</location>
        <topology evidence="1 18">Multi-pass membrane protein</topology>
    </subcellularLocation>
</comment>
<dbReference type="GO" id="GO:0005507">
    <property type="term" value="F:copper ion binding"/>
    <property type="evidence" value="ECO:0007669"/>
    <property type="project" value="InterPro"/>
</dbReference>
<dbReference type="Gene3D" id="2.60.40.420">
    <property type="entry name" value="Cupredoxins - blue copper proteins"/>
    <property type="match status" value="1"/>
</dbReference>
<dbReference type="NCBIfam" id="TIGR02866">
    <property type="entry name" value="CoxB"/>
    <property type="match status" value="1"/>
</dbReference>
<evidence type="ECO:0000259" key="21">
    <source>
        <dbReference type="PROSITE" id="PS50999"/>
    </source>
</evidence>
<dbReference type="InterPro" id="IPR002429">
    <property type="entry name" value="CcO_II-like_C"/>
</dbReference>
<dbReference type="PROSITE" id="PS50999">
    <property type="entry name" value="COX2_TM"/>
    <property type="match status" value="1"/>
</dbReference>
<keyword evidence="8 18" id="KW-0479">Metal-binding</keyword>
<keyword evidence="9 18" id="KW-0999">Mitochondrion inner membrane</keyword>
<dbReference type="SUPFAM" id="SSF49503">
    <property type="entry name" value="Cupredoxins"/>
    <property type="match status" value="1"/>
</dbReference>
<evidence type="ECO:0000256" key="13">
    <source>
        <dbReference type="ARBA" id="ARBA00022989"/>
    </source>
</evidence>
<dbReference type="InterPro" id="IPR001505">
    <property type="entry name" value="Copper_CuA"/>
</dbReference>
<dbReference type="FunFam" id="2.60.40.420:FF:000001">
    <property type="entry name" value="Cytochrome c oxidase subunit 2"/>
    <property type="match status" value="1"/>
</dbReference>
<feature type="domain" description="Cytochrome oxidase subunit II transmembrane region profile" evidence="21">
    <location>
        <begin position="1"/>
        <end position="91"/>
    </location>
</feature>
<reference evidence="22" key="1">
    <citation type="journal article" date="2016" name="Zookeys">
        <title>Complete mitochondrial genomes of two flat-backed millipedes by next-generation sequencing (Diplopoda, Polydesmida).</title>
        <authorList>
            <person name="Dong Y."/>
            <person name="Zhu L."/>
            <person name="Bai Y."/>
            <person name="Ou Y."/>
            <person name="Wang C."/>
        </authorList>
    </citation>
    <scope>NUCLEOTIDE SEQUENCE</scope>
</reference>
<evidence type="ECO:0000256" key="15">
    <source>
        <dbReference type="ARBA" id="ARBA00023128"/>
    </source>
</evidence>
<evidence type="ECO:0000256" key="11">
    <source>
        <dbReference type="ARBA" id="ARBA00022967"/>
    </source>
</evidence>
<evidence type="ECO:0000259" key="20">
    <source>
        <dbReference type="PROSITE" id="PS50857"/>
    </source>
</evidence>
<name>A0A1S5RS81_9MYRI</name>
<evidence type="ECO:0000256" key="5">
    <source>
        <dbReference type="ARBA" id="ARBA00022448"/>
    </source>
</evidence>
<dbReference type="Pfam" id="PF02790">
    <property type="entry name" value="COX2_TM"/>
    <property type="match status" value="1"/>
</dbReference>
<evidence type="ECO:0000256" key="7">
    <source>
        <dbReference type="ARBA" id="ARBA00022692"/>
    </source>
</evidence>
<evidence type="ECO:0000256" key="8">
    <source>
        <dbReference type="ARBA" id="ARBA00022723"/>
    </source>
</evidence>
<dbReference type="GO" id="GO:0016491">
    <property type="term" value="F:oxidoreductase activity"/>
    <property type="evidence" value="ECO:0007669"/>
    <property type="project" value="InterPro"/>
</dbReference>
<evidence type="ECO:0000256" key="10">
    <source>
        <dbReference type="ARBA" id="ARBA00022842"/>
    </source>
</evidence>